<dbReference type="PANTHER" id="PTHR16560:SF2">
    <property type="entry name" value="ALPHA-2-MACROGLOBULIN RECEPTOR-ASSOCIATED PROTEIN"/>
    <property type="match status" value="1"/>
</dbReference>
<dbReference type="SUPFAM" id="SSF47045">
    <property type="entry name" value="RAP domain-like"/>
    <property type="match status" value="2"/>
</dbReference>
<reference evidence="2 3" key="1">
    <citation type="submission" date="2022-03" db="EMBL/GenBank/DDBJ databases">
        <title>A chromosomal length assembly of Cordylochernes scorpioides.</title>
        <authorList>
            <person name="Zeh D."/>
            <person name="Zeh J."/>
        </authorList>
    </citation>
    <scope>NUCLEOTIDE SEQUENCE [LARGE SCALE GENOMIC DNA]</scope>
    <source>
        <strain evidence="2">IN4F17</strain>
        <tissue evidence="2">Whole Body</tissue>
    </source>
</reference>
<sequence>MLFYDMDENIKITENDNTILGGLEDANKNMFKDKKLNKLWIKAQKSGFSNMIQNSLHSIGSEDLIQSSHSRIQEKHKELRENFEYLSRQVLLGDFQFEEPEVEQLWKLAQKANFTGPELESLREELHHYENRLKKLQIFKSDIDGKISVENPEHHQFKEKRLQDYERKKM</sequence>
<dbReference type="EMBL" id="CP092886">
    <property type="protein sequence ID" value="UYV85053.1"/>
    <property type="molecule type" value="Genomic_DNA"/>
</dbReference>
<evidence type="ECO:0000313" key="2">
    <source>
        <dbReference type="EMBL" id="UYV85053.1"/>
    </source>
</evidence>
<protein>
    <submittedName>
        <fullName evidence="2">LRPAP1</fullName>
    </submittedName>
</protein>
<dbReference type="PANTHER" id="PTHR16560">
    <property type="entry name" value="ALPHA-2-MACROGLOBULIN RECEPTOR-ASSOCIATED PROTEIN"/>
    <property type="match status" value="1"/>
</dbReference>
<dbReference type="Proteomes" id="UP001235939">
    <property type="component" value="Chromosome X"/>
</dbReference>
<dbReference type="InterPro" id="IPR038003">
    <property type="entry name" value="A2-macroglobuin_RAP"/>
</dbReference>
<name>A0ABY6LV86_9ARAC</name>
<proteinExistence type="predicted"/>
<dbReference type="InterPro" id="IPR036744">
    <property type="entry name" value="RAP_sf"/>
</dbReference>
<evidence type="ECO:0000259" key="1">
    <source>
        <dbReference type="Pfam" id="PF06401"/>
    </source>
</evidence>
<dbReference type="InterPro" id="IPR010483">
    <property type="entry name" value="Alpha_2_MRAP_C"/>
</dbReference>
<feature type="domain" description="Alpha-2-macroglobulin RAP C-terminal" evidence="1">
    <location>
        <begin position="64"/>
        <end position="166"/>
    </location>
</feature>
<dbReference type="Gene3D" id="1.20.81.10">
    <property type="entry name" value="RAP domain"/>
    <property type="match status" value="2"/>
</dbReference>
<dbReference type="Pfam" id="PF06401">
    <property type="entry name" value="Alpha-2-MRAP_C"/>
    <property type="match status" value="1"/>
</dbReference>
<gene>
    <name evidence="2" type="ORF">LAZ67_X004409</name>
</gene>
<keyword evidence="3" id="KW-1185">Reference proteome</keyword>
<evidence type="ECO:0000313" key="3">
    <source>
        <dbReference type="Proteomes" id="UP001235939"/>
    </source>
</evidence>
<organism evidence="2 3">
    <name type="scientific">Cordylochernes scorpioides</name>
    <dbReference type="NCBI Taxonomy" id="51811"/>
    <lineage>
        <taxon>Eukaryota</taxon>
        <taxon>Metazoa</taxon>
        <taxon>Ecdysozoa</taxon>
        <taxon>Arthropoda</taxon>
        <taxon>Chelicerata</taxon>
        <taxon>Arachnida</taxon>
        <taxon>Pseudoscorpiones</taxon>
        <taxon>Cheliferoidea</taxon>
        <taxon>Chernetidae</taxon>
        <taxon>Cordylochernes</taxon>
    </lineage>
</organism>
<accession>A0ABY6LV86</accession>